<evidence type="ECO:0000313" key="2">
    <source>
        <dbReference type="EMBL" id="JAV76362.1"/>
    </source>
</evidence>
<sequence length="139" mass="16082">MKMENNIFLATWNVRGTYEEGLINELTNQLKRYKIDIIALQETKQKGNEVYDINGYTFFKSGGKDRKLGTGFMVSNKLTTAVTQFTPISDRICCLRLKGKYQKISLINIHAPTAEKEIDDKERFYEVLDNIYEKSPDTI</sequence>
<dbReference type="InterPro" id="IPR005135">
    <property type="entry name" value="Endo/exonuclease/phosphatase"/>
</dbReference>
<protein>
    <recommendedName>
        <fullName evidence="1">Endonuclease/exonuclease/phosphatase domain-containing protein</fullName>
    </recommendedName>
</protein>
<reference evidence="2" key="1">
    <citation type="journal article" date="2016" name="Sci. Rep.">
        <title>Molecular characterization of firefly nuptial gifts: a multi-omics approach sheds light on postcopulatory sexual selection.</title>
        <authorList>
            <person name="Al-Wathiqui N."/>
            <person name="Fallon T.R."/>
            <person name="South A."/>
            <person name="Weng J.K."/>
            <person name="Lewis S.M."/>
        </authorList>
    </citation>
    <scope>NUCLEOTIDE SEQUENCE</scope>
</reference>
<dbReference type="EMBL" id="GEZM01048836">
    <property type="protein sequence ID" value="JAV76362.1"/>
    <property type="molecule type" value="Transcribed_RNA"/>
</dbReference>
<name>A0A1Y1LRS9_PHOPY</name>
<dbReference type="AlphaFoldDB" id="A0A1Y1LRS9"/>
<dbReference type="Gene3D" id="3.60.10.10">
    <property type="entry name" value="Endonuclease/exonuclease/phosphatase"/>
    <property type="match status" value="1"/>
</dbReference>
<dbReference type="EMBL" id="GEZM01048835">
    <property type="protein sequence ID" value="JAV76367.1"/>
    <property type="molecule type" value="Transcribed_RNA"/>
</dbReference>
<proteinExistence type="predicted"/>
<evidence type="ECO:0000259" key="1">
    <source>
        <dbReference type="Pfam" id="PF03372"/>
    </source>
</evidence>
<dbReference type="Pfam" id="PF03372">
    <property type="entry name" value="Exo_endo_phos"/>
    <property type="match status" value="1"/>
</dbReference>
<dbReference type="GO" id="GO:0003824">
    <property type="term" value="F:catalytic activity"/>
    <property type="evidence" value="ECO:0007669"/>
    <property type="project" value="InterPro"/>
</dbReference>
<feature type="domain" description="Endonuclease/exonuclease/phosphatase" evidence="1">
    <location>
        <begin position="10"/>
        <end position="134"/>
    </location>
</feature>
<organism evidence="2">
    <name type="scientific">Photinus pyralis</name>
    <name type="common">Common eastern firefly</name>
    <name type="synonym">Lampyris pyralis</name>
    <dbReference type="NCBI Taxonomy" id="7054"/>
    <lineage>
        <taxon>Eukaryota</taxon>
        <taxon>Metazoa</taxon>
        <taxon>Ecdysozoa</taxon>
        <taxon>Arthropoda</taxon>
        <taxon>Hexapoda</taxon>
        <taxon>Insecta</taxon>
        <taxon>Pterygota</taxon>
        <taxon>Neoptera</taxon>
        <taxon>Endopterygota</taxon>
        <taxon>Coleoptera</taxon>
        <taxon>Polyphaga</taxon>
        <taxon>Elateriformia</taxon>
        <taxon>Elateroidea</taxon>
        <taxon>Lampyridae</taxon>
        <taxon>Lampyrinae</taxon>
        <taxon>Photinus</taxon>
    </lineage>
</organism>
<dbReference type="SUPFAM" id="SSF56219">
    <property type="entry name" value="DNase I-like"/>
    <property type="match status" value="1"/>
</dbReference>
<dbReference type="InterPro" id="IPR036691">
    <property type="entry name" value="Endo/exonu/phosph_ase_sf"/>
</dbReference>
<accession>A0A1Y1LRS9</accession>